<dbReference type="NCBIfam" id="NF009118">
    <property type="entry name" value="PRK12469.1"/>
    <property type="match status" value="1"/>
</dbReference>
<evidence type="ECO:0000256" key="1">
    <source>
        <dbReference type="ARBA" id="ARBA00008798"/>
    </source>
</evidence>
<accession>A0ABV6Z2V9</accession>
<evidence type="ECO:0000256" key="7">
    <source>
        <dbReference type="ARBA" id="ARBA00023125"/>
    </source>
</evidence>
<dbReference type="Pfam" id="PF04552">
    <property type="entry name" value="Sigma54_DBD"/>
    <property type="match status" value="1"/>
</dbReference>
<dbReference type="Pfam" id="PF04963">
    <property type="entry name" value="Sigma54_CBD"/>
    <property type="match status" value="1"/>
</dbReference>
<dbReference type="NCBIfam" id="TIGR02395">
    <property type="entry name" value="rpoN_sigma"/>
    <property type="match status" value="1"/>
</dbReference>
<evidence type="ECO:0000256" key="9">
    <source>
        <dbReference type="SAM" id="MobiDB-lite"/>
    </source>
</evidence>
<dbReference type="PROSITE" id="PS50044">
    <property type="entry name" value="SIGMA54_3"/>
    <property type="match status" value="1"/>
</dbReference>
<feature type="domain" description="RNA polymerase sigma factor 54 DNA-binding" evidence="10">
    <location>
        <begin position="332"/>
        <end position="490"/>
    </location>
</feature>
<gene>
    <name evidence="12" type="primary">rpoN</name>
    <name evidence="12" type="ORF">ACFL27_21505</name>
</gene>
<feature type="domain" description="RNA polymerase sigma factor 54 core-binding" evidence="11">
    <location>
        <begin position="129"/>
        <end position="316"/>
    </location>
</feature>
<keyword evidence="8" id="KW-0804">Transcription</keyword>
<keyword evidence="7" id="KW-0238">DNA-binding</keyword>
<dbReference type="Gene3D" id="1.10.10.1330">
    <property type="entry name" value="RNA polymerase sigma-54 factor, core-binding domain"/>
    <property type="match status" value="1"/>
</dbReference>
<keyword evidence="4" id="KW-0548">Nucleotidyltransferase</keyword>
<evidence type="ECO:0000256" key="3">
    <source>
        <dbReference type="ARBA" id="ARBA00022679"/>
    </source>
</evidence>
<evidence type="ECO:0000259" key="11">
    <source>
        <dbReference type="Pfam" id="PF04963"/>
    </source>
</evidence>
<dbReference type="PROSITE" id="PS00718">
    <property type="entry name" value="SIGMA54_2"/>
    <property type="match status" value="1"/>
</dbReference>
<feature type="region of interest" description="Disordered" evidence="9">
    <location>
        <begin position="54"/>
        <end position="79"/>
    </location>
</feature>
<evidence type="ECO:0000256" key="2">
    <source>
        <dbReference type="ARBA" id="ARBA00022478"/>
    </source>
</evidence>
<evidence type="ECO:0000259" key="10">
    <source>
        <dbReference type="Pfam" id="PF04552"/>
    </source>
</evidence>
<keyword evidence="6" id="KW-0731">Sigma factor</keyword>
<dbReference type="Proteomes" id="UP001594351">
    <property type="component" value="Unassembled WGS sequence"/>
</dbReference>
<dbReference type="InterPro" id="IPR007634">
    <property type="entry name" value="RNA_pol_sigma_54_DNA-bd"/>
</dbReference>
<reference evidence="12 13" key="1">
    <citation type="submission" date="2024-09" db="EMBL/GenBank/DDBJ databases">
        <title>Laminarin stimulates single cell rates of sulfate reduction while oxygen inhibits transcriptomic activity in coastal marine sediment.</title>
        <authorList>
            <person name="Lindsay M."/>
            <person name="Orcutt B."/>
            <person name="Emerson D."/>
            <person name="Stepanauskas R."/>
            <person name="D'Angelo T."/>
        </authorList>
    </citation>
    <scope>NUCLEOTIDE SEQUENCE [LARGE SCALE GENOMIC DNA]</scope>
    <source>
        <strain evidence="12">SAG AM-311-K15</strain>
    </source>
</reference>
<feature type="compositionally biased region" description="Basic and acidic residues" evidence="9">
    <location>
        <begin position="65"/>
        <end position="74"/>
    </location>
</feature>
<dbReference type="PANTHER" id="PTHR32248">
    <property type="entry name" value="RNA POLYMERASE SIGMA-54 FACTOR"/>
    <property type="match status" value="1"/>
</dbReference>
<evidence type="ECO:0000256" key="4">
    <source>
        <dbReference type="ARBA" id="ARBA00022695"/>
    </source>
</evidence>
<dbReference type="InterPro" id="IPR000394">
    <property type="entry name" value="RNA_pol_sigma_54"/>
</dbReference>
<evidence type="ECO:0000313" key="13">
    <source>
        <dbReference type="Proteomes" id="UP001594351"/>
    </source>
</evidence>
<name>A0ABV6Z2V9_UNCC1</name>
<keyword evidence="3" id="KW-0808">Transferase</keyword>
<evidence type="ECO:0000256" key="6">
    <source>
        <dbReference type="ARBA" id="ARBA00023082"/>
    </source>
</evidence>
<dbReference type="EMBL" id="JBHPBY010000366">
    <property type="protein sequence ID" value="MFC1852782.1"/>
    <property type="molecule type" value="Genomic_DNA"/>
</dbReference>
<comment type="caution">
    <text evidence="12">The sequence shown here is derived from an EMBL/GenBank/DDBJ whole genome shotgun (WGS) entry which is preliminary data.</text>
</comment>
<sequence length="494" mass="57563">MNLEVKLQMKMQQKLIMTPNLQLAIKLLQLTKLELKEVLDQNLLENPVLEVIPDNEIEDPSTDSADDKKQDSLFEKNPSATSELAEIYPDKIPETKADEQFKWEEIDEFLREEYDYGYFPKEQKEAVIFENLTRECKSLFDVLYEQLLFSKLDTQQQKLGLLIIGNVDDNGYLNATVDEIATLEAVPAETVEQVLKVIQSFDPPGVAARNLKECMFLQLEQLYPDQEIARLIVENHLDDVERSNFLVICQDLDIPLETVNEAMEIILSLEPKPGRKYSLDEVRYIIPDVIITKVDDEYLVLLNDDGIPRLRISNLYLNILKNRSKSNEGTRDYIEKKLNSAKWLIRSIEQRQQTLYKVSKSILKFQRDFFDKGISYLKPLVLRDVAEDIEMHESTVSRVSTNKYMHTPRGVFELKYFFHSGLSSTYGEDISSLRIKELIKNMIHQENQQKPLSDKKIANMLYQQGIKIARRTVAKYREELKILPSNRRKKVMTR</sequence>
<evidence type="ECO:0000256" key="8">
    <source>
        <dbReference type="ARBA" id="ARBA00023163"/>
    </source>
</evidence>
<organism evidence="12 13">
    <name type="scientific">candidate division CSSED10-310 bacterium</name>
    <dbReference type="NCBI Taxonomy" id="2855610"/>
    <lineage>
        <taxon>Bacteria</taxon>
        <taxon>Bacteria division CSSED10-310</taxon>
    </lineage>
</organism>
<protein>
    <submittedName>
        <fullName evidence="12">RNA polymerase factor sigma-54</fullName>
    </submittedName>
</protein>
<keyword evidence="13" id="KW-1185">Reference proteome</keyword>
<keyword evidence="5" id="KW-0805">Transcription regulation</keyword>
<dbReference type="InterPro" id="IPR038709">
    <property type="entry name" value="RpoN_core-bd_sf"/>
</dbReference>
<evidence type="ECO:0000313" key="12">
    <source>
        <dbReference type="EMBL" id="MFC1852782.1"/>
    </source>
</evidence>
<dbReference type="InterPro" id="IPR007046">
    <property type="entry name" value="RNA_pol_sigma_54_core-bd"/>
</dbReference>
<dbReference type="Gene3D" id="1.10.10.60">
    <property type="entry name" value="Homeodomain-like"/>
    <property type="match status" value="1"/>
</dbReference>
<dbReference type="PIRSF" id="PIRSF000774">
    <property type="entry name" value="RpoN"/>
    <property type="match status" value="1"/>
</dbReference>
<dbReference type="Pfam" id="PF00309">
    <property type="entry name" value="Sigma54_AID"/>
    <property type="match status" value="1"/>
</dbReference>
<proteinExistence type="inferred from homology"/>
<dbReference type="PANTHER" id="PTHR32248:SF4">
    <property type="entry name" value="RNA POLYMERASE SIGMA-54 FACTOR"/>
    <property type="match status" value="1"/>
</dbReference>
<dbReference type="PROSITE" id="PS00717">
    <property type="entry name" value="SIGMA54_1"/>
    <property type="match status" value="1"/>
</dbReference>
<comment type="similarity">
    <text evidence="1">Belongs to the sigma-54 factor family.</text>
</comment>
<dbReference type="PRINTS" id="PR00045">
    <property type="entry name" value="SIGMA54FCT"/>
</dbReference>
<evidence type="ECO:0000256" key="5">
    <source>
        <dbReference type="ARBA" id="ARBA00023015"/>
    </source>
</evidence>
<keyword evidence="2" id="KW-0240">DNA-directed RNA polymerase</keyword>